<evidence type="ECO:0000256" key="8">
    <source>
        <dbReference type="HAMAP-Rule" id="MF_00101"/>
    </source>
</evidence>
<evidence type="ECO:0000259" key="10">
    <source>
        <dbReference type="Pfam" id="PF01648"/>
    </source>
</evidence>
<dbReference type="GO" id="GO:0006633">
    <property type="term" value="P:fatty acid biosynthetic process"/>
    <property type="evidence" value="ECO:0007669"/>
    <property type="project" value="UniProtKB-UniRule"/>
</dbReference>
<comment type="function">
    <text evidence="8">Transfers the 4'-phosphopantetheine moiety from coenzyme A to a Ser of acyl-carrier-protein.</text>
</comment>
<dbReference type="AlphaFoldDB" id="A0A7W9SNH0"/>
<evidence type="ECO:0000256" key="7">
    <source>
        <dbReference type="ARBA" id="ARBA00023160"/>
    </source>
</evidence>
<keyword evidence="5 8" id="KW-0460">Magnesium</keyword>
<dbReference type="InterPro" id="IPR004568">
    <property type="entry name" value="Ppantetheine-prot_Trfase_dom"/>
</dbReference>
<dbReference type="GO" id="GO:0000287">
    <property type="term" value="F:magnesium ion binding"/>
    <property type="evidence" value="ECO:0007669"/>
    <property type="project" value="UniProtKB-UniRule"/>
</dbReference>
<keyword evidence="4 8" id="KW-0276">Fatty acid metabolism</keyword>
<dbReference type="InterPro" id="IPR008278">
    <property type="entry name" value="4-PPantetheinyl_Trfase_dom"/>
</dbReference>
<dbReference type="Pfam" id="PF01648">
    <property type="entry name" value="ACPS"/>
    <property type="match status" value="1"/>
</dbReference>
<keyword evidence="12" id="KW-1185">Reference proteome</keyword>
<comment type="cofactor">
    <cofactor evidence="8">
        <name>Mg(2+)</name>
        <dbReference type="ChEBI" id="CHEBI:18420"/>
    </cofactor>
</comment>
<keyword evidence="6 8" id="KW-0443">Lipid metabolism</keyword>
<evidence type="ECO:0000256" key="1">
    <source>
        <dbReference type="ARBA" id="ARBA00022516"/>
    </source>
</evidence>
<gene>
    <name evidence="8" type="primary">acpS</name>
    <name evidence="11" type="ORF">HNQ39_001647</name>
</gene>
<keyword evidence="1 8" id="KW-0444">Lipid biosynthesis</keyword>
<comment type="caution">
    <text evidence="11">The sequence shown here is derived from an EMBL/GenBank/DDBJ whole genome shotgun (WGS) entry which is preliminary data.</text>
</comment>
<dbReference type="Proteomes" id="UP000520814">
    <property type="component" value="Unassembled WGS sequence"/>
</dbReference>
<evidence type="ECO:0000313" key="12">
    <source>
        <dbReference type="Proteomes" id="UP000520814"/>
    </source>
</evidence>
<dbReference type="GO" id="GO:0008897">
    <property type="term" value="F:holo-[acyl-carrier-protein] synthase activity"/>
    <property type="evidence" value="ECO:0007669"/>
    <property type="project" value="UniProtKB-UniRule"/>
</dbReference>
<accession>A0A7W9SNH0</accession>
<evidence type="ECO:0000256" key="6">
    <source>
        <dbReference type="ARBA" id="ARBA00023098"/>
    </source>
</evidence>
<keyword evidence="7 8" id="KW-0275">Fatty acid biosynthesis</keyword>
<comment type="catalytic activity">
    <reaction evidence="8">
        <text>apo-[ACP] + CoA = holo-[ACP] + adenosine 3',5'-bisphosphate + H(+)</text>
        <dbReference type="Rhea" id="RHEA:12068"/>
        <dbReference type="Rhea" id="RHEA-COMP:9685"/>
        <dbReference type="Rhea" id="RHEA-COMP:9690"/>
        <dbReference type="ChEBI" id="CHEBI:15378"/>
        <dbReference type="ChEBI" id="CHEBI:29999"/>
        <dbReference type="ChEBI" id="CHEBI:57287"/>
        <dbReference type="ChEBI" id="CHEBI:58343"/>
        <dbReference type="ChEBI" id="CHEBI:64479"/>
        <dbReference type="EC" id="2.7.8.7"/>
    </reaction>
</comment>
<reference evidence="11 12" key="1">
    <citation type="submission" date="2020-08" db="EMBL/GenBank/DDBJ databases">
        <title>Genomic Encyclopedia of Type Strains, Phase IV (KMG-IV): sequencing the most valuable type-strain genomes for metagenomic binning, comparative biology and taxonomic classification.</title>
        <authorList>
            <person name="Goeker M."/>
        </authorList>
    </citation>
    <scope>NUCLEOTIDE SEQUENCE [LARGE SCALE GENOMIC DNA]</scope>
    <source>
        <strain evidence="11 12">DSM 23562</strain>
    </source>
</reference>
<feature type="binding site" evidence="8">
    <location>
        <position position="89"/>
    </location>
    <ligand>
        <name>Mg(2+)</name>
        <dbReference type="ChEBI" id="CHEBI:18420"/>
    </ligand>
</feature>
<dbReference type="NCBIfam" id="TIGR00556">
    <property type="entry name" value="pantethn_trn"/>
    <property type="match status" value="1"/>
</dbReference>
<name>A0A7W9SNH0_ARMRO</name>
<dbReference type="EC" id="2.7.8.7" evidence="8"/>
<feature type="region of interest" description="Disordered" evidence="9">
    <location>
        <begin position="1"/>
        <end position="25"/>
    </location>
</feature>
<evidence type="ECO:0000256" key="9">
    <source>
        <dbReference type="SAM" id="MobiDB-lite"/>
    </source>
</evidence>
<keyword evidence="2 8" id="KW-0808">Transferase</keyword>
<keyword evidence="3 8" id="KW-0479">Metal-binding</keyword>
<organism evidence="11 12">
    <name type="scientific">Armatimonas rosea</name>
    <dbReference type="NCBI Taxonomy" id="685828"/>
    <lineage>
        <taxon>Bacteria</taxon>
        <taxon>Bacillati</taxon>
        <taxon>Armatimonadota</taxon>
        <taxon>Armatimonadia</taxon>
        <taxon>Armatimonadales</taxon>
        <taxon>Armatimonadaceae</taxon>
        <taxon>Armatimonas</taxon>
    </lineage>
</organism>
<feature type="domain" description="4'-phosphopantetheinyl transferase" evidence="10">
    <location>
        <begin position="36"/>
        <end position="126"/>
    </location>
</feature>
<dbReference type="RefSeq" id="WP_184193715.1">
    <property type="nucleotide sequence ID" value="NZ_JACHGW010000002.1"/>
</dbReference>
<sequence>MDSSPLTPAGRGDKEEKDFVSPPLHGGWGAGQNVVAVGVDLTDVPRIRKALGEFPERFVKRILTESEAAYCLSRPDPAPHIAARFAAKEAVIKCLGGGVAFKEICVERALSGAPSIALTGKAAELAAGRKILISLTHLPEIACAFAVLVEAGEHNLSHADTGA</sequence>
<dbReference type="InterPro" id="IPR037143">
    <property type="entry name" value="4-PPantetheinyl_Trfase_dom_sf"/>
</dbReference>
<dbReference type="HAMAP" id="MF_00101">
    <property type="entry name" value="AcpS"/>
    <property type="match status" value="1"/>
</dbReference>
<evidence type="ECO:0000256" key="2">
    <source>
        <dbReference type="ARBA" id="ARBA00022679"/>
    </source>
</evidence>
<protein>
    <recommendedName>
        <fullName evidence="8">Holo-[acyl-carrier-protein] synthase</fullName>
        <shortName evidence="8">Holo-ACP synthase</shortName>
        <ecNumber evidence="8">2.7.8.7</ecNumber>
    </recommendedName>
    <alternativeName>
        <fullName evidence="8">4'-phosphopantetheinyl transferase AcpS</fullName>
    </alternativeName>
</protein>
<proteinExistence type="inferred from homology"/>
<dbReference type="SUPFAM" id="SSF56214">
    <property type="entry name" value="4'-phosphopantetheinyl transferase"/>
    <property type="match status" value="1"/>
</dbReference>
<feature type="binding site" evidence="8">
    <location>
        <position position="40"/>
    </location>
    <ligand>
        <name>Mg(2+)</name>
        <dbReference type="ChEBI" id="CHEBI:18420"/>
    </ligand>
</feature>
<dbReference type="GO" id="GO:0005737">
    <property type="term" value="C:cytoplasm"/>
    <property type="evidence" value="ECO:0007669"/>
    <property type="project" value="UniProtKB-SubCell"/>
</dbReference>
<evidence type="ECO:0000256" key="5">
    <source>
        <dbReference type="ARBA" id="ARBA00022842"/>
    </source>
</evidence>
<dbReference type="InterPro" id="IPR002582">
    <property type="entry name" value="ACPS"/>
</dbReference>
<keyword evidence="8" id="KW-0963">Cytoplasm</keyword>
<evidence type="ECO:0000256" key="3">
    <source>
        <dbReference type="ARBA" id="ARBA00022723"/>
    </source>
</evidence>
<evidence type="ECO:0000313" key="11">
    <source>
        <dbReference type="EMBL" id="MBB6049856.1"/>
    </source>
</evidence>
<comment type="similarity">
    <text evidence="8">Belongs to the P-Pant transferase superfamily. AcpS family.</text>
</comment>
<dbReference type="EMBL" id="JACHGW010000002">
    <property type="protein sequence ID" value="MBB6049856.1"/>
    <property type="molecule type" value="Genomic_DNA"/>
</dbReference>
<comment type="subcellular location">
    <subcellularLocation>
        <location evidence="8">Cytoplasm</location>
    </subcellularLocation>
</comment>
<dbReference type="Gene3D" id="3.90.470.20">
    <property type="entry name" value="4'-phosphopantetheinyl transferase domain"/>
    <property type="match status" value="1"/>
</dbReference>
<dbReference type="NCBIfam" id="TIGR00516">
    <property type="entry name" value="acpS"/>
    <property type="match status" value="1"/>
</dbReference>
<evidence type="ECO:0000256" key="4">
    <source>
        <dbReference type="ARBA" id="ARBA00022832"/>
    </source>
</evidence>